<evidence type="ECO:0000313" key="2">
    <source>
        <dbReference type="EMBL" id="KAJ4956827.1"/>
    </source>
</evidence>
<keyword evidence="3" id="KW-1185">Reference proteome</keyword>
<keyword evidence="1" id="KW-0812">Transmembrane</keyword>
<protein>
    <submittedName>
        <fullName evidence="2">Uncharacterized protein</fullName>
    </submittedName>
</protein>
<dbReference type="AlphaFoldDB" id="A0A9Q0GYX4"/>
<keyword evidence="1" id="KW-1133">Transmembrane helix</keyword>
<dbReference type="InterPro" id="IPR040304">
    <property type="entry name" value="ATG8-IP-1/2"/>
</dbReference>
<evidence type="ECO:0000313" key="3">
    <source>
        <dbReference type="Proteomes" id="UP001141806"/>
    </source>
</evidence>
<name>A0A9Q0GYX4_9MAGN</name>
<accession>A0A9Q0GYX4</accession>
<keyword evidence="1" id="KW-0472">Membrane</keyword>
<dbReference type="PANTHER" id="PTHR34797">
    <property type="entry name" value="ATG8-INTERACTING PROTEIN 2"/>
    <property type="match status" value="1"/>
</dbReference>
<dbReference type="EMBL" id="JAMYWD010000011">
    <property type="protein sequence ID" value="KAJ4956827.1"/>
    <property type="molecule type" value="Genomic_DNA"/>
</dbReference>
<dbReference type="PANTHER" id="PTHR34797:SF1">
    <property type="entry name" value="ATG8-INTERACTING PROTEIN 2"/>
    <property type="match status" value="1"/>
</dbReference>
<evidence type="ECO:0000256" key="1">
    <source>
        <dbReference type="SAM" id="Phobius"/>
    </source>
</evidence>
<feature type="transmembrane region" description="Helical" evidence="1">
    <location>
        <begin position="241"/>
        <end position="258"/>
    </location>
</feature>
<dbReference type="OrthoDB" id="604034at2759"/>
<gene>
    <name evidence="2" type="ORF">NE237_013610</name>
</gene>
<dbReference type="Proteomes" id="UP001141806">
    <property type="component" value="Unassembled WGS sequence"/>
</dbReference>
<reference evidence="2" key="1">
    <citation type="journal article" date="2023" name="Plant J.">
        <title>The genome of the king protea, Protea cynaroides.</title>
        <authorList>
            <person name="Chang J."/>
            <person name="Duong T.A."/>
            <person name="Schoeman C."/>
            <person name="Ma X."/>
            <person name="Roodt D."/>
            <person name="Barker N."/>
            <person name="Li Z."/>
            <person name="Van de Peer Y."/>
            <person name="Mizrachi E."/>
        </authorList>
    </citation>
    <scope>NUCLEOTIDE SEQUENCE</scope>
    <source>
        <tissue evidence="2">Young leaves</tissue>
    </source>
</reference>
<organism evidence="2 3">
    <name type="scientific">Protea cynaroides</name>
    <dbReference type="NCBI Taxonomy" id="273540"/>
    <lineage>
        <taxon>Eukaryota</taxon>
        <taxon>Viridiplantae</taxon>
        <taxon>Streptophyta</taxon>
        <taxon>Embryophyta</taxon>
        <taxon>Tracheophyta</taxon>
        <taxon>Spermatophyta</taxon>
        <taxon>Magnoliopsida</taxon>
        <taxon>Proteales</taxon>
        <taxon>Proteaceae</taxon>
        <taxon>Protea</taxon>
    </lineage>
</organism>
<sequence length="271" mass="30136">MANNEGEEASLRGNEWEVVSLTASTYSAAPCPKKSDDDTGNEFMEYDEETYHAMFMSDHFVFPPSEHENLPLEPNKNEIDNEPKDEGVAANKLQIFNMNKSDKNNLENLNVKEFRVPDEFPGIQFFDEKGDRLSAHGAEFEEGMGLQGPNLITEEKSMYSSAKFSSLNNEADISGSTVNDEHAAVAESCDPSQRSLDSCSDFSKSISRTKEVKLNKSGIPCKAWCKKTVASLYTNTKQANAFWSIFVAATLMGFVILGQRWQQNKVANPAT</sequence>
<comment type="caution">
    <text evidence="2">The sequence shown here is derived from an EMBL/GenBank/DDBJ whole genome shotgun (WGS) entry which is preliminary data.</text>
</comment>
<proteinExistence type="predicted"/>